<dbReference type="VEuPathDB" id="FungiDB:AMAG_18836"/>
<organism evidence="2 3">
    <name type="scientific">Allomyces macrogynus (strain ATCC 38327)</name>
    <name type="common">Allomyces javanicus var. macrogynus</name>
    <dbReference type="NCBI Taxonomy" id="578462"/>
    <lineage>
        <taxon>Eukaryota</taxon>
        <taxon>Fungi</taxon>
        <taxon>Fungi incertae sedis</taxon>
        <taxon>Blastocladiomycota</taxon>
        <taxon>Blastocladiomycetes</taxon>
        <taxon>Blastocladiales</taxon>
        <taxon>Blastocladiaceae</taxon>
        <taxon>Allomyces</taxon>
    </lineage>
</organism>
<proteinExistence type="predicted"/>
<evidence type="ECO:0000256" key="1">
    <source>
        <dbReference type="SAM" id="MobiDB-lite"/>
    </source>
</evidence>
<reference evidence="3" key="2">
    <citation type="submission" date="2009-11" db="EMBL/GenBank/DDBJ databases">
        <title>The Genome Sequence of Allomyces macrogynus strain ATCC 38327.</title>
        <authorList>
            <consortium name="The Broad Institute Genome Sequencing Platform"/>
            <person name="Russ C."/>
            <person name="Cuomo C."/>
            <person name="Shea T."/>
            <person name="Young S.K."/>
            <person name="Zeng Q."/>
            <person name="Koehrsen M."/>
            <person name="Haas B."/>
            <person name="Borodovsky M."/>
            <person name="Guigo R."/>
            <person name="Alvarado L."/>
            <person name="Berlin A."/>
            <person name="Borenstein D."/>
            <person name="Chen Z."/>
            <person name="Engels R."/>
            <person name="Freedman E."/>
            <person name="Gellesch M."/>
            <person name="Goldberg J."/>
            <person name="Griggs A."/>
            <person name="Gujja S."/>
            <person name="Heiman D."/>
            <person name="Hepburn T."/>
            <person name="Howarth C."/>
            <person name="Jen D."/>
            <person name="Larson L."/>
            <person name="Lewis B."/>
            <person name="Mehta T."/>
            <person name="Park D."/>
            <person name="Pearson M."/>
            <person name="Roberts A."/>
            <person name="Saif S."/>
            <person name="Shenoy N."/>
            <person name="Sisk P."/>
            <person name="Stolte C."/>
            <person name="Sykes S."/>
            <person name="Walk T."/>
            <person name="White J."/>
            <person name="Yandava C."/>
            <person name="Burger G."/>
            <person name="Gray M.W."/>
            <person name="Holland P.W.H."/>
            <person name="King N."/>
            <person name="Lang F.B.F."/>
            <person name="Roger A.J."/>
            <person name="Ruiz-Trillo I."/>
            <person name="Lander E."/>
            <person name="Nusbaum C."/>
        </authorList>
    </citation>
    <scope>NUCLEOTIDE SEQUENCE [LARGE SCALE GENOMIC DNA]</scope>
    <source>
        <strain evidence="3">ATCC 38327</strain>
    </source>
</reference>
<dbReference type="OrthoDB" id="5757781at2759"/>
<sequence>MMNTAAAAAAAAVAASAAASASSSPTMISPSSSSNANSMMGVGSLSSSGNGSGHASNYVPPPMGTVTMDQINSLCLVLPLLLVRSDGVVFHAGKSYLFRLDEHVLGPGNRVFVE</sequence>
<protein>
    <submittedName>
        <fullName evidence="2">Uncharacterized protein</fullName>
    </submittedName>
</protein>
<evidence type="ECO:0000313" key="2">
    <source>
        <dbReference type="EMBL" id="KNE62277.1"/>
    </source>
</evidence>
<reference evidence="2 3" key="1">
    <citation type="submission" date="2009-11" db="EMBL/GenBank/DDBJ databases">
        <title>Annotation of Allomyces macrogynus ATCC 38327.</title>
        <authorList>
            <consortium name="The Broad Institute Genome Sequencing Platform"/>
            <person name="Russ C."/>
            <person name="Cuomo C."/>
            <person name="Burger G."/>
            <person name="Gray M.W."/>
            <person name="Holland P.W.H."/>
            <person name="King N."/>
            <person name="Lang F.B.F."/>
            <person name="Roger A.J."/>
            <person name="Ruiz-Trillo I."/>
            <person name="Young S.K."/>
            <person name="Zeng Q."/>
            <person name="Gargeya S."/>
            <person name="Fitzgerald M."/>
            <person name="Haas B."/>
            <person name="Abouelleil A."/>
            <person name="Alvarado L."/>
            <person name="Arachchi H.M."/>
            <person name="Berlin A."/>
            <person name="Chapman S.B."/>
            <person name="Gearin G."/>
            <person name="Goldberg J."/>
            <person name="Griggs A."/>
            <person name="Gujja S."/>
            <person name="Hansen M."/>
            <person name="Heiman D."/>
            <person name="Howarth C."/>
            <person name="Larimer J."/>
            <person name="Lui A."/>
            <person name="MacDonald P.J.P."/>
            <person name="McCowen C."/>
            <person name="Montmayeur A."/>
            <person name="Murphy C."/>
            <person name="Neiman D."/>
            <person name="Pearson M."/>
            <person name="Priest M."/>
            <person name="Roberts A."/>
            <person name="Saif S."/>
            <person name="Shea T."/>
            <person name="Sisk P."/>
            <person name="Stolte C."/>
            <person name="Sykes S."/>
            <person name="Wortman J."/>
            <person name="Nusbaum C."/>
            <person name="Birren B."/>
        </authorList>
    </citation>
    <scope>NUCLEOTIDE SEQUENCE [LARGE SCALE GENOMIC DNA]</scope>
    <source>
        <strain evidence="2 3">ATCC 38327</strain>
    </source>
</reference>
<keyword evidence="3" id="KW-1185">Reference proteome</keyword>
<feature type="region of interest" description="Disordered" evidence="1">
    <location>
        <begin position="18"/>
        <end position="60"/>
    </location>
</feature>
<feature type="compositionally biased region" description="Low complexity" evidence="1">
    <location>
        <begin position="18"/>
        <end position="49"/>
    </location>
</feature>
<dbReference type="AlphaFoldDB" id="A0A0L0SIH9"/>
<accession>A0A0L0SIH9</accession>
<name>A0A0L0SIH9_ALLM3</name>
<gene>
    <name evidence="2" type="ORF">AMAG_18836</name>
</gene>
<dbReference type="Proteomes" id="UP000054350">
    <property type="component" value="Unassembled WGS sequence"/>
</dbReference>
<dbReference type="EMBL" id="GG745340">
    <property type="protein sequence ID" value="KNE62277.1"/>
    <property type="molecule type" value="Genomic_DNA"/>
</dbReference>
<evidence type="ECO:0000313" key="3">
    <source>
        <dbReference type="Proteomes" id="UP000054350"/>
    </source>
</evidence>